<evidence type="ECO:0000313" key="3">
    <source>
        <dbReference type="EMBL" id="CUS03703.2"/>
    </source>
</evidence>
<keyword evidence="2" id="KW-1133">Transmembrane helix</keyword>
<feature type="transmembrane region" description="Helical" evidence="2">
    <location>
        <begin position="76"/>
        <end position="96"/>
    </location>
</feature>
<sequence length="307" mass="33058">MAGKKSPEELSAVELERLLYARRRAEREQRLRRARADGRIVIPDPAADGAPDEALIAAALAPAPRRPFWRWLADRGLLLVEVAAAVALVAILLTLWSTNRRLNTELAAAQAAQGQALALPTATPAPAIGVVLLPGGHHPPLDGQAPEPGEAGGIPEHLMPVVNAYVAPPIPTPGPETARRLQIPALSGDYPIVQGDDWEQLKKGIGQYAGSGQPGRAGNVVLSGHNDIYGEPFRYLDRLKPGDEVVVSTERQAYTYVVEEVRVVEPTDVWVMGPTDHAQVTLISCYPYRVNTRRVVVFARLADGDSG</sequence>
<keyword evidence="2" id="KW-0472">Membrane</keyword>
<dbReference type="InterPro" id="IPR041999">
    <property type="entry name" value="Sortase_D_1"/>
</dbReference>
<dbReference type="InterPro" id="IPR005754">
    <property type="entry name" value="Sortase"/>
</dbReference>
<proteinExistence type="predicted"/>
<dbReference type="GO" id="GO:0016787">
    <property type="term" value="F:hydrolase activity"/>
    <property type="evidence" value="ECO:0007669"/>
    <property type="project" value="UniProtKB-KW"/>
</dbReference>
<keyword evidence="2" id="KW-0812">Transmembrane</keyword>
<keyword evidence="1" id="KW-0378">Hydrolase</keyword>
<name>A0A170PGD5_9CHLR</name>
<accession>A0A170PGD5</accession>
<dbReference type="Gene3D" id="2.40.260.10">
    <property type="entry name" value="Sortase"/>
    <property type="match status" value="1"/>
</dbReference>
<protein>
    <submittedName>
        <fullName evidence="3">Peptidase C60 family protein</fullName>
    </submittedName>
</protein>
<dbReference type="Pfam" id="PF04203">
    <property type="entry name" value="Sortase"/>
    <property type="match status" value="1"/>
</dbReference>
<evidence type="ECO:0000256" key="1">
    <source>
        <dbReference type="ARBA" id="ARBA00022801"/>
    </source>
</evidence>
<dbReference type="EMBL" id="LN890655">
    <property type="protein sequence ID" value="CUS03703.2"/>
    <property type="molecule type" value="Genomic_DNA"/>
</dbReference>
<dbReference type="SUPFAM" id="SSF63817">
    <property type="entry name" value="Sortase"/>
    <property type="match status" value="1"/>
</dbReference>
<dbReference type="AlphaFoldDB" id="A0A170PGD5"/>
<organism evidence="3 4">
    <name type="scientific">Candidatus Promineifilum breve</name>
    <dbReference type="NCBI Taxonomy" id="1806508"/>
    <lineage>
        <taxon>Bacteria</taxon>
        <taxon>Bacillati</taxon>
        <taxon>Chloroflexota</taxon>
        <taxon>Ardenticatenia</taxon>
        <taxon>Candidatus Promineifilales</taxon>
        <taxon>Candidatus Promineifilaceae</taxon>
        <taxon>Candidatus Promineifilum</taxon>
    </lineage>
</organism>
<dbReference type="NCBIfam" id="TIGR01076">
    <property type="entry name" value="sortase_fam"/>
    <property type="match status" value="1"/>
</dbReference>
<evidence type="ECO:0000256" key="2">
    <source>
        <dbReference type="SAM" id="Phobius"/>
    </source>
</evidence>
<dbReference type="KEGG" id="pbf:CFX0092_A1825"/>
<dbReference type="Proteomes" id="UP000215027">
    <property type="component" value="Chromosome I"/>
</dbReference>
<reference evidence="3" key="1">
    <citation type="submission" date="2016-01" db="EMBL/GenBank/DDBJ databases">
        <authorList>
            <person name="Mcilroy J.S."/>
            <person name="Karst M S."/>
            <person name="Albertsen M."/>
        </authorList>
    </citation>
    <scope>NUCLEOTIDE SEQUENCE</scope>
    <source>
        <strain evidence="3">Cfx-K</strain>
    </source>
</reference>
<dbReference type="CDD" id="cd05828">
    <property type="entry name" value="Sortase_D_1"/>
    <property type="match status" value="1"/>
</dbReference>
<dbReference type="InterPro" id="IPR023365">
    <property type="entry name" value="Sortase_dom-sf"/>
</dbReference>
<gene>
    <name evidence="3" type="ORF">CFX0092_A1825</name>
</gene>
<dbReference type="OrthoDB" id="154054at2"/>
<dbReference type="RefSeq" id="WP_095043154.1">
    <property type="nucleotide sequence ID" value="NZ_LN890655.1"/>
</dbReference>
<keyword evidence="4" id="KW-1185">Reference proteome</keyword>
<evidence type="ECO:0000313" key="4">
    <source>
        <dbReference type="Proteomes" id="UP000215027"/>
    </source>
</evidence>